<dbReference type="STRING" id="33528.ENSGAFP00000005417"/>
<accession>A0A315VT41</accession>
<dbReference type="Gene3D" id="3.40.50.1000">
    <property type="entry name" value="HAD superfamily/HAD-like"/>
    <property type="match status" value="2"/>
</dbReference>
<dbReference type="SUPFAM" id="SSF56784">
    <property type="entry name" value="HAD-like"/>
    <property type="match status" value="2"/>
</dbReference>
<dbReference type="GO" id="GO:0043874">
    <property type="term" value="F:acireductone synthase activity"/>
    <property type="evidence" value="ECO:0007669"/>
    <property type="project" value="UniProtKB-EC"/>
</dbReference>
<reference evidence="9 10" key="1">
    <citation type="journal article" date="2018" name="G3 (Bethesda)">
        <title>A High-Quality Reference Genome for the Invasive Mosquitofish Gambusia affinis Using a Chicago Library.</title>
        <authorList>
            <person name="Hoffberg S.L."/>
            <person name="Troendle N.J."/>
            <person name="Glenn T.C."/>
            <person name="Mahmud O."/>
            <person name="Louha S."/>
            <person name="Chalopin D."/>
            <person name="Bennetzen J.L."/>
            <person name="Mauricio R."/>
        </authorList>
    </citation>
    <scope>NUCLEOTIDE SEQUENCE [LARGE SCALE GENOMIC DNA]</scope>
    <source>
        <strain evidence="9">NE01/NJP1002.9</strain>
        <tissue evidence="9">Muscle</tissue>
    </source>
</reference>
<evidence type="ECO:0000313" key="9">
    <source>
        <dbReference type="EMBL" id="PWA26416.1"/>
    </source>
</evidence>
<dbReference type="HAMAP" id="MF_03117">
    <property type="entry name" value="Salvage_MtnC_euk"/>
    <property type="match status" value="1"/>
</dbReference>
<keyword evidence="2 8" id="KW-0028">Amino-acid biosynthesis</keyword>
<feature type="binding site" evidence="8">
    <location>
        <position position="210"/>
    </location>
    <ligand>
        <name>Mg(2+)</name>
        <dbReference type="ChEBI" id="CHEBI:18420"/>
    </ligand>
</feature>
<feature type="binding site" evidence="8">
    <location>
        <position position="18"/>
    </location>
    <ligand>
        <name>Mg(2+)</name>
        <dbReference type="ChEBI" id="CHEBI:18420"/>
    </ligand>
</feature>
<dbReference type="GO" id="GO:0019509">
    <property type="term" value="P:L-methionine salvage from methylthioadenosine"/>
    <property type="evidence" value="ECO:0007669"/>
    <property type="project" value="UniProtKB-UniRule"/>
</dbReference>
<comment type="catalytic activity">
    <reaction evidence="8">
        <text>5-methylsulfanyl-2,3-dioxopentyl phosphate + H2O = 1,2-dihydroxy-5-(methylsulfanyl)pent-1-en-3-one + phosphate</text>
        <dbReference type="Rhea" id="RHEA:21700"/>
        <dbReference type="ChEBI" id="CHEBI:15377"/>
        <dbReference type="ChEBI" id="CHEBI:43474"/>
        <dbReference type="ChEBI" id="CHEBI:49252"/>
        <dbReference type="ChEBI" id="CHEBI:58828"/>
        <dbReference type="EC" id="3.1.3.77"/>
    </reaction>
</comment>
<gene>
    <name evidence="8" type="primary">ENOPH1</name>
    <name evidence="8" type="synonym">MASA</name>
    <name evidence="9" type="ORF">CCH79_00001197</name>
</gene>
<comment type="caution">
    <text evidence="9">The sequence shown here is derived from an EMBL/GenBank/DDBJ whole genome shotgun (WGS) entry which is preliminary data.</text>
</comment>
<dbReference type="EC" id="3.1.3.77" evidence="8"/>
<evidence type="ECO:0000256" key="1">
    <source>
        <dbReference type="ARBA" id="ARBA00022490"/>
    </source>
</evidence>
<dbReference type="Pfam" id="PF00702">
    <property type="entry name" value="Hydrolase"/>
    <property type="match status" value="1"/>
</dbReference>
<dbReference type="InterPro" id="IPR036412">
    <property type="entry name" value="HAD-like_sf"/>
</dbReference>
<sequence>MASVSIPACTTALLLDIEGTTTPITFDILFPYIRDHLEDHLSAHWEEDECKQDVHLLKKQMEEDMRQNRACPVHTVDQTVHTDEEKAIREVVENVMWQMAADRKSTALKQLQGHMWRAAYTSGRIKGEIYPDVVPSIKMWRERGLKVYIYSSGSVEAQKLLFGHSVEGDVLDLFDGHFDTTIGAKVDSKSYERIAERIDSQPEEITFLTDVSRANRPHGESLCQTVLTRGFVVAEAKAAEEAGLNVLLVVRPGNMELTDEESAHYNLITSFSQLQLTGRA</sequence>
<dbReference type="CDD" id="cd01629">
    <property type="entry name" value="HAD_EP"/>
    <property type="match status" value="1"/>
</dbReference>
<comment type="function">
    <text evidence="8">Bifunctional enzyme that catalyzes the enolization of 2,3-diketo-5-methylthiopentyl-1-phosphate (DK-MTP-1-P) into the intermediate 2-hydroxy-3-keto-5-methylthiopentenyl-1-phosphate (HK-MTPenyl-1-P), which is then dephosphorylated to form the acireductone 1,2-dihydroxy-3-keto-5-methylthiopentene (DHK-MTPene).</text>
</comment>
<feature type="binding site" evidence="8">
    <location>
        <position position="185"/>
    </location>
    <ligand>
        <name>substrate</name>
    </ligand>
</feature>
<dbReference type="PANTHER" id="PTHR20371:SF1">
    <property type="entry name" value="ENOLASE-PHOSPHATASE E1"/>
    <property type="match status" value="1"/>
</dbReference>
<dbReference type="PANTHER" id="PTHR20371">
    <property type="entry name" value="ENOLASE-PHOSPHATASE E1"/>
    <property type="match status" value="1"/>
</dbReference>
<name>A0A315VT41_GAMAF</name>
<keyword evidence="10" id="KW-1185">Reference proteome</keyword>
<keyword evidence="1 8" id="KW-0963">Cytoplasm</keyword>
<dbReference type="UniPathway" id="UPA00904">
    <property type="reaction ID" value="UER00876"/>
</dbReference>
<dbReference type="InterPro" id="IPR023943">
    <property type="entry name" value="Enolase-ppase_E1"/>
</dbReference>
<feature type="binding site" evidence="8">
    <location>
        <position position="16"/>
    </location>
    <ligand>
        <name>Mg(2+)</name>
        <dbReference type="ChEBI" id="CHEBI:18420"/>
    </ligand>
</feature>
<evidence type="ECO:0000313" key="10">
    <source>
        <dbReference type="Proteomes" id="UP000250572"/>
    </source>
</evidence>
<dbReference type="GO" id="GO:0000287">
    <property type="term" value="F:magnesium ion binding"/>
    <property type="evidence" value="ECO:0007669"/>
    <property type="project" value="UniProtKB-UniRule"/>
</dbReference>
<comment type="similarity">
    <text evidence="8">Belongs to the HAD-like hydrolase superfamily. MasA/MtnC family.</text>
</comment>
<comment type="subcellular location">
    <subcellularLocation>
        <location evidence="8">Cytoplasm</location>
    </subcellularLocation>
    <subcellularLocation>
        <location evidence="8">Nucleus</location>
    </subcellularLocation>
</comment>
<keyword evidence="7 8" id="KW-0539">Nucleus</keyword>
<keyword evidence="4 8" id="KW-0378">Hydrolase</keyword>
<dbReference type="GO" id="GO:0005634">
    <property type="term" value="C:nucleus"/>
    <property type="evidence" value="ECO:0007669"/>
    <property type="project" value="UniProtKB-SubCell"/>
</dbReference>
<dbReference type="Gene3D" id="1.10.720.60">
    <property type="match status" value="1"/>
</dbReference>
<evidence type="ECO:0000256" key="6">
    <source>
        <dbReference type="ARBA" id="ARBA00023167"/>
    </source>
</evidence>
<dbReference type="AlphaFoldDB" id="A0A315VT41"/>
<keyword evidence="3 8" id="KW-0479">Metal-binding</keyword>
<comment type="cofactor">
    <cofactor evidence="8">
        <name>Mg(2+)</name>
        <dbReference type="ChEBI" id="CHEBI:18420"/>
    </cofactor>
    <text evidence="8">Binds 1 Mg(2+) ion per subunit.</text>
</comment>
<evidence type="ECO:0000256" key="3">
    <source>
        <dbReference type="ARBA" id="ARBA00022723"/>
    </source>
</evidence>
<dbReference type="GO" id="GO:0005737">
    <property type="term" value="C:cytoplasm"/>
    <property type="evidence" value="ECO:0007669"/>
    <property type="project" value="UniProtKB-SubCell"/>
</dbReference>
<evidence type="ECO:0000256" key="5">
    <source>
        <dbReference type="ARBA" id="ARBA00022842"/>
    </source>
</evidence>
<protein>
    <recommendedName>
        <fullName evidence="8">Enolase-phosphatase E1</fullName>
        <ecNumber evidence="8">3.1.3.77</ecNumber>
    </recommendedName>
    <alternativeName>
        <fullName evidence="8">2,3-diketo-5-methylthio-1-phosphopentane phosphatase</fullName>
    </alternativeName>
    <alternativeName>
        <fullName evidence="8">MASA homolog</fullName>
    </alternativeName>
</protein>
<keyword evidence="5 8" id="KW-0460">Magnesium</keyword>
<comment type="subunit">
    <text evidence="8">Monomer.</text>
</comment>
<feature type="binding site" evidence="8">
    <location>
        <begin position="151"/>
        <end position="152"/>
    </location>
    <ligand>
        <name>substrate</name>
    </ligand>
</feature>
<comment type="pathway">
    <text evidence="8">Amino-acid biosynthesis; L-methionine biosynthesis via salvage pathway; L-methionine from S-methyl-5-thio-alpha-D-ribose 1-phosphate: step 4/6.</text>
</comment>
<comment type="pathway">
    <text evidence="8">Amino-acid biosynthesis; L-methionine biosynthesis via salvage pathway; L-methionine from S-methyl-5-thio-alpha-D-ribose 1-phosphate: step 3/6.</text>
</comment>
<proteinExistence type="inferred from homology"/>
<dbReference type="FunFam" id="1.10.720.60:FF:000004">
    <property type="entry name" value="Enolase-phosphatase E1"/>
    <property type="match status" value="1"/>
</dbReference>
<organism evidence="9 10">
    <name type="scientific">Gambusia affinis</name>
    <name type="common">Western mosquitofish</name>
    <name type="synonym">Heterandria affinis</name>
    <dbReference type="NCBI Taxonomy" id="33528"/>
    <lineage>
        <taxon>Eukaryota</taxon>
        <taxon>Metazoa</taxon>
        <taxon>Chordata</taxon>
        <taxon>Craniata</taxon>
        <taxon>Vertebrata</taxon>
        <taxon>Euteleostomi</taxon>
        <taxon>Actinopterygii</taxon>
        <taxon>Neopterygii</taxon>
        <taxon>Teleostei</taxon>
        <taxon>Neoteleostei</taxon>
        <taxon>Acanthomorphata</taxon>
        <taxon>Ovalentaria</taxon>
        <taxon>Atherinomorphae</taxon>
        <taxon>Cyprinodontiformes</taxon>
        <taxon>Poeciliidae</taxon>
        <taxon>Poeciliinae</taxon>
        <taxon>Gambusia</taxon>
    </lineage>
</organism>
<evidence type="ECO:0000256" key="4">
    <source>
        <dbReference type="ARBA" id="ARBA00022801"/>
    </source>
</evidence>
<dbReference type="InterPro" id="IPR023214">
    <property type="entry name" value="HAD_sf"/>
</dbReference>
<evidence type="ECO:0000256" key="2">
    <source>
        <dbReference type="ARBA" id="ARBA00022605"/>
    </source>
</evidence>
<keyword evidence="6 8" id="KW-0486">Methionine biosynthesis</keyword>
<evidence type="ECO:0000256" key="7">
    <source>
        <dbReference type="ARBA" id="ARBA00023242"/>
    </source>
</evidence>
<dbReference type="EMBL" id="NHOQ01001156">
    <property type="protein sequence ID" value="PWA26416.1"/>
    <property type="molecule type" value="Genomic_DNA"/>
</dbReference>
<evidence type="ECO:0000256" key="8">
    <source>
        <dbReference type="HAMAP-Rule" id="MF_03117"/>
    </source>
</evidence>
<dbReference type="NCBIfam" id="TIGR01691">
    <property type="entry name" value="enolase-ppase"/>
    <property type="match status" value="1"/>
</dbReference>
<dbReference type="InterPro" id="IPR027511">
    <property type="entry name" value="ENOPH1_eukaryotes"/>
</dbReference>
<dbReference type="Proteomes" id="UP000250572">
    <property type="component" value="Unassembled WGS sequence"/>
</dbReference>